<comment type="subcellular location">
    <subcellularLocation>
        <location evidence="1">Membrane</location>
        <topology evidence="1">Single-pass type I membrane protein</topology>
    </subcellularLocation>
</comment>
<evidence type="ECO:0000256" key="1">
    <source>
        <dbReference type="ARBA" id="ARBA00004479"/>
    </source>
</evidence>
<evidence type="ECO:0000313" key="8">
    <source>
        <dbReference type="Ensembl" id="ENSAPLP00020006651.1"/>
    </source>
</evidence>
<dbReference type="InterPro" id="IPR000353">
    <property type="entry name" value="MHC_II_b_N"/>
</dbReference>
<dbReference type="PANTHER" id="PTHR19944:SF99">
    <property type="entry name" value="HLA CLASS II HISTOCOMPATIBILITY ANTIGEN, DRB1 BETA CHAIN"/>
    <property type="match status" value="1"/>
</dbReference>
<dbReference type="PANTHER" id="PTHR19944">
    <property type="entry name" value="MHC CLASS II-RELATED"/>
    <property type="match status" value="1"/>
</dbReference>
<keyword evidence="3" id="KW-1133">Transmembrane helix</keyword>
<dbReference type="SMART" id="SM00921">
    <property type="entry name" value="MHC_II_beta"/>
    <property type="match status" value="1"/>
</dbReference>
<dbReference type="InterPro" id="IPR007110">
    <property type="entry name" value="Ig-like_dom"/>
</dbReference>
<accession>A0A8B9R4S0</accession>
<reference evidence="8" key="2">
    <citation type="submission" date="2025-08" db="UniProtKB">
        <authorList>
            <consortium name="Ensembl"/>
        </authorList>
    </citation>
    <scope>IDENTIFICATION</scope>
</reference>
<dbReference type="InterPro" id="IPR011162">
    <property type="entry name" value="MHC_I/II-like_Ag-recog"/>
</dbReference>
<feature type="signal peptide" evidence="6">
    <location>
        <begin position="1"/>
        <end position="20"/>
    </location>
</feature>
<dbReference type="SUPFAM" id="SSF54452">
    <property type="entry name" value="MHC antigen-recognition domain"/>
    <property type="match status" value="1"/>
</dbReference>
<evidence type="ECO:0000256" key="4">
    <source>
        <dbReference type="ARBA" id="ARBA00023157"/>
    </source>
</evidence>
<dbReference type="AlphaFoldDB" id="A0A8B9R4S0"/>
<dbReference type="PROSITE" id="PS50835">
    <property type="entry name" value="IG_LIKE"/>
    <property type="match status" value="1"/>
</dbReference>
<dbReference type="Ensembl" id="ENSAPLT00020007148.1">
    <property type="protein sequence ID" value="ENSAPLP00020006651.1"/>
    <property type="gene ID" value="ENSAPLG00020004793.1"/>
</dbReference>
<dbReference type="Proteomes" id="UP000694400">
    <property type="component" value="Chromosome 30"/>
</dbReference>
<dbReference type="InterPro" id="IPR003597">
    <property type="entry name" value="Ig_C1-set"/>
</dbReference>
<evidence type="ECO:0000256" key="3">
    <source>
        <dbReference type="ARBA" id="ARBA00022989"/>
    </source>
</evidence>
<dbReference type="Gene3D" id="2.60.40.10">
    <property type="entry name" value="Immunoglobulins"/>
    <property type="match status" value="1"/>
</dbReference>
<organism evidence="8 9">
    <name type="scientific">Anas platyrhynchos</name>
    <name type="common">Mallard</name>
    <name type="synonym">Anas boschas</name>
    <dbReference type="NCBI Taxonomy" id="8839"/>
    <lineage>
        <taxon>Eukaryota</taxon>
        <taxon>Metazoa</taxon>
        <taxon>Chordata</taxon>
        <taxon>Craniata</taxon>
        <taxon>Vertebrata</taxon>
        <taxon>Euteleostomi</taxon>
        <taxon>Archelosauria</taxon>
        <taxon>Archosauria</taxon>
        <taxon>Dinosauria</taxon>
        <taxon>Saurischia</taxon>
        <taxon>Theropoda</taxon>
        <taxon>Coelurosauria</taxon>
        <taxon>Aves</taxon>
        <taxon>Neognathae</taxon>
        <taxon>Galloanserae</taxon>
        <taxon>Anseriformes</taxon>
        <taxon>Anatidae</taxon>
        <taxon>Anatinae</taxon>
        <taxon>Anas</taxon>
    </lineage>
</organism>
<evidence type="ECO:0000256" key="6">
    <source>
        <dbReference type="SAM" id="SignalP"/>
    </source>
</evidence>
<dbReference type="InterPro" id="IPR013783">
    <property type="entry name" value="Ig-like_fold"/>
</dbReference>
<dbReference type="CDD" id="cd05766">
    <property type="entry name" value="IgC1_MHC_II_beta"/>
    <property type="match status" value="1"/>
</dbReference>
<dbReference type="GO" id="GO:0042613">
    <property type="term" value="C:MHC class II protein complex"/>
    <property type="evidence" value="ECO:0007669"/>
    <property type="project" value="InterPro"/>
</dbReference>
<keyword evidence="2" id="KW-0812">Transmembrane</keyword>
<name>A0A8B9R4S0_ANAPL</name>
<dbReference type="Gene3D" id="3.10.320.10">
    <property type="entry name" value="Class II Histocompatibility Antigen, M Beta Chain, Chain B, domain 1"/>
    <property type="match status" value="1"/>
</dbReference>
<dbReference type="SMART" id="SM00407">
    <property type="entry name" value="IGc1"/>
    <property type="match status" value="1"/>
</dbReference>
<dbReference type="GO" id="GO:0006955">
    <property type="term" value="P:immune response"/>
    <property type="evidence" value="ECO:0007669"/>
    <property type="project" value="InterPro"/>
</dbReference>
<keyword evidence="3" id="KW-0472">Membrane</keyword>
<dbReference type="InterPro" id="IPR050160">
    <property type="entry name" value="MHC/Immunoglobulin"/>
</dbReference>
<dbReference type="GO" id="GO:0019882">
    <property type="term" value="P:antigen processing and presentation"/>
    <property type="evidence" value="ECO:0007669"/>
    <property type="project" value="InterPro"/>
</dbReference>
<dbReference type="InterPro" id="IPR014745">
    <property type="entry name" value="MHC_II_a/b_N"/>
</dbReference>
<dbReference type="SUPFAM" id="SSF48726">
    <property type="entry name" value="Immunoglobulin"/>
    <property type="match status" value="1"/>
</dbReference>
<dbReference type="Pfam" id="PF07654">
    <property type="entry name" value="C1-set"/>
    <property type="match status" value="1"/>
</dbReference>
<keyword evidence="5" id="KW-0325">Glycoprotein</keyword>
<feature type="chain" id="PRO_5034875246" description="Ig-like domain-containing protein" evidence="6">
    <location>
        <begin position="21"/>
        <end position="281"/>
    </location>
</feature>
<reference evidence="8" key="1">
    <citation type="submission" date="2019-08" db="EMBL/GenBank/DDBJ databases">
        <title>Three high-quality genomes provides insights into domestication of ducks.</title>
        <authorList>
            <person name="Hou Z.C."/>
            <person name="Zhu F."/>
            <person name="Yin Z.T."/>
            <person name="Zhang F."/>
        </authorList>
    </citation>
    <scope>NUCLEOTIDE SEQUENCE [LARGE SCALE GENOMIC DNA]</scope>
</reference>
<sequence>MGSGRILGAGAVLVALVVLGRDPLTCPAHTGFFQHLAVHECHYLNGTEQVRYLYRHIYNQQQRAHYDSDVGHYVADTELGKPLADYWNSLPKEMEQRRAAVDICRYNYFMASFTVDRRVEPKVRVSPMQSSSLPQTDRLACYVTGFYPAEIQVKWFKNGQEETKHVVSTDVIQNGDWTYQVLVMLESTPQHGDTYECHVHPRSCPRSAPSGCRQGQDADGRWGLGAGAHLPGAGALPLRAQKGERPGRWGWRGAGGAALSPRAAADLFSLCCRAHRSPSCR</sequence>
<proteinExistence type="predicted"/>
<reference evidence="8" key="3">
    <citation type="submission" date="2025-09" db="UniProtKB">
        <authorList>
            <consortium name="Ensembl"/>
        </authorList>
    </citation>
    <scope>IDENTIFICATION</scope>
</reference>
<dbReference type="InterPro" id="IPR036179">
    <property type="entry name" value="Ig-like_dom_sf"/>
</dbReference>
<evidence type="ECO:0000259" key="7">
    <source>
        <dbReference type="PROSITE" id="PS50835"/>
    </source>
</evidence>
<dbReference type="Pfam" id="PF00969">
    <property type="entry name" value="MHC_II_beta"/>
    <property type="match status" value="1"/>
</dbReference>
<keyword evidence="6" id="KW-0732">Signal</keyword>
<feature type="domain" description="Ig-like" evidence="7">
    <location>
        <begin position="121"/>
        <end position="199"/>
    </location>
</feature>
<protein>
    <recommendedName>
        <fullName evidence="7">Ig-like domain-containing protein</fullName>
    </recommendedName>
</protein>
<evidence type="ECO:0000256" key="5">
    <source>
        <dbReference type="ARBA" id="ARBA00023180"/>
    </source>
</evidence>
<evidence type="ECO:0000256" key="2">
    <source>
        <dbReference type="ARBA" id="ARBA00022692"/>
    </source>
</evidence>
<keyword evidence="4" id="KW-1015">Disulfide bond</keyword>
<evidence type="ECO:0000313" key="9">
    <source>
        <dbReference type="Proteomes" id="UP000694400"/>
    </source>
</evidence>